<keyword evidence="9" id="KW-0378">Hydrolase</keyword>
<feature type="domain" description="Aminopeptidase P N-terminal" evidence="14">
    <location>
        <begin position="36"/>
        <end position="169"/>
    </location>
</feature>
<dbReference type="GO" id="GO:0070006">
    <property type="term" value="F:metalloaminopeptidase activity"/>
    <property type="evidence" value="ECO:0007669"/>
    <property type="project" value="InterPro"/>
</dbReference>
<comment type="similarity">
    <text evidence="4">Belongs to the peptidase M24B family.</text>
</comment>
<evidence type="ECO:0000259" key="14">
    <source>
        <dbReference type="SMART" id="SM01011"/>
    </source>
</evidence>
<dbReference type="GO" id="GO:0006508">
    <property type="term" value="P:proteolysis"/>
    <property type="evidence" value="ECO:0007669"/>
    <property type="project" value="UniProtKB-KW"/>
</dbReference>
<evidence type="ECO:0000256" key="1">
    <source>
        <dbReference type="ARBA" id="ARBA00001424"/>
    </source>
</evidence>
<dbReference type="InterPro" id="IPR036005">
    <property type="entry name" value="Creatinase/aminopeptidase-like"/>
</dbReference>
<evidence type="ECO:0000256" key="13">
    <source>
        <dbReference type="ARBA" id="ARBA00032413"/>
    </source>
</evidence>
<comment type="catalytic activity">
    <reaction evidence="1">
        <text>Release of any N-terminal amino acid, including proline, that is linked to proline, even from a dipeptide or tripeptide.</text>
        <dbReference type="EC" id="3.4.11.9"/>
    </reaction>
</comment>
<dbReference type="SUPFAM" id="SSF55920">
    <property type="entry name" value="Creatinase/aminopeptidase"/>
    <property type="match status" value="1"/>
</dbReference>
<keyword evidence="8" id="KW-0479">Metal-binding</keyword>
<dbReference type="Pfam" id="PF00557">
    <property type="entry name" value="Peptidase_M24"/>
    <property type="match status" value="1"/>
</dbReference>
<keyword evidence="6" id="KW-0031">Aminopeptidase</keyword>
<accession>A0A176ZXH2</accession>
<keyword evidence="11" id="KW-0464">Manganese</keyword>
<dbReference type="PANTHER" id="PTHR43226:SF3">
    <property type="entry name" value="XAA-PRO AMINOPEPTIDASE AN0832-RELATED"/>
    <property type="match status" value="1"/>
</dbReference>
<evidence type="ECO:0000256" key="4">
    <source>
        <dbReference type="ARBA" id="ARBA00008766"/>
    </source>
</evidence>
<reference evidence="15" key="1">
    <citation type="submission" date="2016-03" db="EMBL/GenBank/DDBJ databases">
        <title>Updated assembly of Pseudogymnoascus destructans, the fungus causing white-nose syndrome of bats.</title>
        <authorList>
            <person name="Palmer J.M."/>
            <person name="Drees K.P."/>
            <person name="Foster J.T."/>
            <person name="Lindner D.L."/>
        </authorList>
    </citation>
    <scope>NUCLEOTIDE SEQUENCE [LARGE SCALE GENOMIC DNA]</scope>
    <source>
        <strain evidence="15">20631-21</strain>
    </source>
</reference>
<evidence type="ECO:0000256" key="10">
    <source>
        <dbReference type="ARBA" id="ARBA00023049"/>
    </source>
</evidence>
<dbReference type="EC" id="3.4.11.9" evidence="5"/>
<sequence length="505" mass="55784">MAVESLPFQLRANSFDFAELDSIHISLEAPGQFVKYTAREHALKVAKHLGVQKGLIYLLGTQSASAEDSDRELPFRQRRYFYYLSGVDFPDCSLTYDIDTTKLTLYIPAPEPSKIIWLGPTPSIQECLDKYEVDQVTYTCELSNHIFKWAASNSHQKIFLLHPTHTPPSLATMTINLDAAALQPAMDEARVTKSAYEVSLLRRANAISSSAHRRVLASLHSATNETHLEATFLQTCIAKHAKKQAYAPIVASGENASTLHYEANNENLAGRELVCLDASCEWECYAADITRTFPISGTFSPEAAAIYEIVTEMQTRCIEALQPGVIFRDLHDMAMESAIRGLLRLGILKDGTYEEIRDAGTGRLFFPHGLGHHLGLETHDVEGAHRLLAAATPCAASLAVPRPPPPPYTHRRKVEVGMVLTVEPGVYISRYAVSVYGADPKHAKFLDFGVIERYYKVGGVRIEDDLLVTEGGCENLTTAPKGEEMLAIIRRGRGEGECDGNEGVY</sequence>
<dbReference type="Pfam" id="PF05195">
    <property type="entry name" value="AMP_N"/>
    <property type="match status" value="1"/>
</dbReference>
<evidence type="ECO:0000256" key="7">
    <source>
        <dbReference type="ARBA" id="ARBA00022670"/>
    </source>
</evidence>
<evidence type="ECO:0000256" key="11">
    <source>
        <dbReference type="ARBA" id="ARBA00023211"/>
    </source>
</evidence>
<dbReference type="CDD" id="cd01087">
    <property type="entry name" value="Prolidase"/>
    <property type="match status" value="1"/>
</dbReference>
<evidence type="ECO:0000256" key="8">
    <source>
        <dbReference type="ARBA" id="ARBA00022723"/>
    </source>
</evidence>
<comment type="function">
    <text evidence="3">Catalyzes the removal of a penultimate prolyl residue from the N-termini of peptides.</text>
</comment>
<dbReference type="GO" id="GO:0030145">
    <property type="term" value="F:manganese ion binding"/>
    <property type="evidence" value="ECO:0007669"/>
    <property type="project" value="InterPro"/>
</dbReference>
<gene>
    <name evidence="15" type="ORF">VC83_09054</name>
</gene>
<dbReference type="Gene3D" id="3.40.350.10">
    <property type="entry name" value="Creatinase/prolidase N-terminal domain"/>
    <property type="match status" value="1"/>
</dbReference>
<dbReference type="InterPro" id="IPR052433">
    <property type="entry name" value="X-Pro_dipept-like"/>
</dbReference>
<dbReference type="RefSeq" id="XP_024319892.1">
    <property type="nucleotide sequence ID" value="XM_024472592.1"/>
</dbReference>
<dbReference type="InterPro" id="IPR000994">
    <property type="entry name" value="Pept_M24"/>
</dbReference>
<dbReference type="eggNOG" id="KOG2737">
    <property type="taxonomic scope" value="Eukaryota"/>
</dbReference>
<organism evidence="15">
    <name type="scientific">Pseudogymnoascus destructans</name>
    <dbReference type="NCBI Taxonomy" id="655981"/>
    <lineage>
        <taxon>Eukaryota</taxon>
        <taxon>Fungi</taxon>
        <taxon>Dikarya</taxon>
        <taxon>Ascomycota</taxon>
        <taxon>Pezizomycotina</taxon>
        <taxon>Leotiomycetes</taxon>
        <taxon>Thelebolales</taxon>
        <taxon>Thelebolaceae</taxon>
        <taxon>Pseudogymnoascus</taxon>
    </lineage>
</organism>
<evidence type="ECO:0000256" key="2">
    <source>
        <dbReference type="ARBA" id="ARBA00001936"/>
    </source>
</evidence>
<proteinExistence type="inferred from homology"/>
<evidence type="ECO:0000256" key="6">
    <source>
        <dbReference type="ARBA" id="ARBA00022438"/>
    </source>
</evidence>
<evidence type="ECO:0000256" key="9">
    <source>
        <dbReference type="ARBA" id="ARBA00022801"/>
    </source>
</evidence>
<dbReference type="InterPro" id="IPR029149">
    <property type="entry name" value="Creatin/AminoP/Spt16_N"/>
</dbReference>
<dbReference type="InterPro" id="IPR007865">
    <property type="entry name" value="Aminopep_P_N"/>
</dbReference>
<dbReference type="Proteomes" id="UP000077154">
    <property type="component" value="Unassembled WGS sequence"/>
</dbReference>
<keyword evidence="7" id="KW-0645">Protease</keyword>
<dbReference type="PANTHER" id="PTHR43226">
    <property type="entry name" value="XAA-PRO AMINOPEPTIDASE 3"/>
    <property type="match status" value="1"/>
</dbReference>
<evidence type="ECO:0000313" key="15">
    <source>
        <dbReference type="EMBL" id="OAF54588.1"/>
    </source>
</evidence>
<dbReference type="SMART" id="SM01011">
    <property type="entry name" value="AMP_N"/>
    <property type="match status" value="1"/>
</dbReference>
<dbReference type="Gene3D" id="3.90.230.10">
    <property type="entry name" value="Creatinase/methionine aminopeptidase superfamily"/>
    <property type="match status" value="1"/>
</dbReference>
<dbReference type="OrthoDB" id="10261878at2759"/>
<dbReference type="EMBL" id="KV441418">
    <property type="protein sequence ID" value="OAF54588.1"/>
    <property type="molecule type" value="Genomic_DNA"/>
</dbReference>
<dbReference type="GeneID" id="36292091"/>
<name>A0A176ZXH2_9PEZI</name>
<evidence type="ECO:0000256" key="3">
    <source>
        <dbReference type="ARBA" id="ARBA00002443"/>
    </source>
</evidence>
<comment type="cofactor">
    <cofactor evidence="2">
        <name>Mn(2+)</name>
        <dbReference type="ChEBI" id="CHEBI:29035"/>
    </cofactor>
</comment>
<protein>
    <recommendedName>
        <fullName evidence="5">Xaa-Pro aminopeptidase</fullName>
        <ecNumber evidence="5">3.4.11.9</ecNumber>
    </recommendedName>
    <alternativeName>
        <fullName evidence="12">Aminoacylproline aminopeptidase</fullName>
    </alternativeName>
    <alternativeName>
        <fullName evidence="13">Prolidase</fullName>
    </alternativeName>
</protein>
<dbReference type="AlphaFoldDB" id="A0A176ZXH2"/>
<dbReference type="VEuPathDB" id="FungiDB:GMDG_04463"/>
<keyword evidence="10" id="KW-0482">Metalloprotease</keyword>
<evidence type="ECO:0000256" key="12">
    <source>
        <dbReference type="ARBA" id="ARBA00030849"/>
    </source>
</evidence>
<evidence type="ECO:0000256" key="5">
    <source>
        <dbReference type="ARBA" id="ARBA00012574"/>
    </source>
</evidence>
<dbReference type="SUPFAM" id="SSF53092">
    <property type="entry name" value="Creatinase/prolidase N-terminal domain"/>
    <property type="match status" value="1"/>
</dbReference>